<keyword evidence="2" id="KW-0119">Carbohydrate metabolism</keyword>
<proteinExistence type="predicted"/>
<protein>
    <recommendedName>
        <fullName evidence="5">L-fucose isomerase</fullName>
    </recommendedName>
</protein>
<evidence type="ECO:0008006" key="5">
    <source>
        <dbReference type="Google" id="ProtNLM"/>
    </source>
</evidence>
<keyword evidence="1" id="KW-0413">Isomerase</keyword>
<comment type="caution">
    <text evidence="3">The sequence shown here is derived from an EMBL/GenBank/DDBJ whole genome shotgun (WGS) entry which is preliminary data.</text>
</comment>
<dbReference type="PANTHER" id="PTHR36120">
    <property type="entry name" value="FUCOSE ISOMERASE"/>
    <property type="match status" value="1"/>
</dbReference>
<dbReference type="EMBL" id="JAHQCX010000012">
    <property type="protein sequence ID" value="MBU9727556.1"/>
    <property type="molecule type" value="Genomic_DNA"/>
</dbReference>
<dbReference type="SUPFAM" id="SSF53743">
    <property type="entry name" value="FucI/AraA N-terminal and middle domains"/>
    <property type="match status" value="1"/>
</dbReference>
<keyword evidence="4" id="KW-1185">Reference proteome</keyword>
<reference evidence="3 4" key="1">
    <citation type="submission" date="2021-06" db="EMBL/GenBank/DDBJ databases">
        <title>Description of novel taxa of the family Lachnospiraceae.</title>
        <authorList>
            <person name="Chaplin A.V."/>
            <person name="Sokolova S.R."/>
            <person name="Pikina A.P."/>
            <person name="Korzhanova M."/>
            <person name="Belova V."/>
            <person name="Korostin D."/>
            <person name="Efimov B.A."/>
        </authorList>
    </citation>
    <scope>NUCLEOTIDE SEQUENCE [LARGE SCALE GENOMIC DNA]</scope>
    <source>
        <strain evidence="3 4">ASD4241</strain>
    </source>
</reference>
<dbReference type="InterPro" id="IPR009015">
    <property type="entry name" value="Fucose_isomerase_N/cen_sf"/>
</dbReference>
<organism evidence="3 4">
    <name type="scientific">Diplocloster modestus</name>
    <dbReference type="NCBI Taxonomy" id="2850322"/>
    <lineage>
        <taxon>Bacteria</taxon>
        <taxon>Bacillati</taxon>
        <taxon>Bacillota</taxon>
        <taxon>Clostridia</taxon>
        <taxon>Lachnospirales</taxon>
        <taxon>Lachnospiraceae</taxon>
        <taxon>Diplocloster</taxon>
    </lineage>
</organism>
<evidence type="ECO:0000313" key="3">
    <source>
        <dbReference type="EMBL" id="MBU9727556.1"/>
    </source>
</evidence>
<dbReference type="RefSeq" id="WP_158355648.1">
    <property type="nucleotide sequence ID" value="NZ_JAHQCX010000012.1"/>
</dbReference>
<name>A0ABS6KAL9_9FIRM</name>
<dbReference type="Proteomes" id="UP001314681">
    <property type="component" value="Unassembled WGS sequence"/>
</dbReference>
<evidence type="ECO:0000256" key="1">
    <source>
        <dbReference type="ARBA" id="ARBA00023235"/>
    </source>
</evidence>
<dbReference type="PANTHER" id="PTHR36120:SF1">
    <property type="entry name" value="L-FUCOSE ISOMERASE C-TERMINAL DOMAIN-CONTAINING PROTEIN"/>
    <property type="match status" value="1"/>
</dbReference>
<evidence type="ECO:0000256" key="2">
    <source>
        <dbReference type="ARBA" id="ARBA00023277"/>
    </source>
</evidence>
<gene>
    <name evidence="3" type="ORF">KTH90_16205</name>
</gene>
<sequence>MELMRRRLKLGIAVTRRDSWNAPQAFENYRLIMKKVKEFSKRYDFDLVTTDRLPFQDKEVVFGKKTLRIEADTLLTDYEDALVAARYFKQEEIDALFVPFCNFGQEEAVAKLARELSVPTLIWGPRDEMPDGLDWRPTDTQCGLFAASKVLMRYHVRFTYIENCRISDPVFEQQFASFLGTARIVAAFRRLRILQISVRPQQFLGVMINEAELLEKYNIEIVPVTATELFDTVRKVRKEKQDEIQELIQDMERGIDLARLGDKKETLAAIEIGIIELACRYRCTSIASECWHEILSQYDISPCFLFGDINDRGIPCACELDIHAAVTAALAVAANNYTAASFTADLTIRHPQDDNTELLWHCGPFAKSLKEPSVPGYVTESGQGFFPLKKGGLTVLRFDGADGEYRCFAGYGESVEGPLTNGNYVWLTVDDWVKWEKKFIYGPYIHHVVGIFGDFRKEFEEACRYLDLVYDSPDIPERKERSL</sequence>
<evidence type="ECO:0000313" key="4">
    <source>
        <dbReference type="Proteomes" id="UP001314681"/>
    </source>
</evidence>
<accession>A0ABS6KAL9</accession>